<organism evidence="2 3">
    <name type="scientific">Gimesia panareensis</name>
    <dbReference type="NCBI Taxonomy" id="2527978"/>
    <lineage>
        <taxon>Bacteria</taxon>
        <taxon>Pseudomonadati</taxon>
        <taxon>Planctomycetota</taxon>
        <taxon>Planctomycetia</taxon>
        <taxon>Planctomycetales</taxon>
        <taxon>Planctomycetaceae</taxon>
        <taxon>Gimesia</taxon>
    </lineage>
</organism>
<dbReference type="OrthoDB" id="283987at2"/>
<evidence type="ECO:0000313" key="3">
    <source>
        <dbReference type="Proteomes" id="UP000320839"/>
    </source>
</evidence>
<feature type="transmembrane region" description="Helical" evidence="1">
    <location>
        <begin position="79"/>
        <end position="100"/>
    </location>
</feature>
<feature type="transmembrane region" description="Helical" evidence="1">
    <location>
        <begin position="14"/>
        <end position="31"/>
    </location>
</feature>
<keyword evidence="1" id="KW-1133">Transmembrane helix</keyword>
<dbReference type="EMBL" id="CP036317">
    <property type="protein sequence ID" value="QDV16922.1"/>
    <property type="molecule type" value="Genomic_DNA"/>
</dbReference>
<accession>A0A518FKP8</accession>
<dbReference type="AlphaFoldDB" id="A0A518FKP8"/>
<dbReference type="RefSeq" id="WP_145454792.1">
    <property type="nucleotide sequence ID" value="NZ_CP036317.1"/>
</dbReference>
<keyword evidence="1" id="KW-0812">Transmembrane</keyword>
<protein>
    <submittedName>
        <fullName evidence="2">Uncharacterized protein</fullName>
    </submittedName>
</protein>
<name>A0A518FKP8_9PLAN</name>
<gene>
    <name evidence="2" type="ORF">Pan153_15560</name>
</gene>
<dbReference type="Proteomes" id="UP000320839">
    <property type="component" value="Chromosome"/>
</dbReference>
<keyword evidence="1" id="KW-0472">Membrane</keyword>
<sequence length="122" mass="13744">MENIWRILVNIDEFLIIGASLAGLVFVLTWPRVRGKGLMAGGLGLILISELRPLLVPLFAKWFDGQPLMGPDEYRDFWYFSFFMLNLSVLGKILLAVAVFQLRGGLRSEQSLRLNSVETGDD</sequence>
<evidence type="ECO:0000256" key="1">
    <source>
        <dbReference type="SAM" id="Phobius"/>
    </source>
</evidence>
<proteinExistence type="predicted"/>
<reference evidence="2 3" key="1">
    <citation type="submission" date="2019-02" db="EMBL/GenBank/DDBJ databases">
        <title>Deep-cultivation of Planctomycetes and their phenomic and genomic characterization uncovers novel biology.</title>
        <authorList>
            <person name="Wiegand S."/>
            <person name="Jogler M."/>
            <person name="Boedeker C."/>
            <person name="Pinto D."/>
            <person name="Vollmers J."/>
            <person name="Rivas-Marin E."/>
            <person name="Kohn T."/>
            <person name="Peeters S.H."/>
            <person name="Heuer A."/>
            <person name="Rast P."/>
            <person name="Oberbeckmann S."/>
            <person name="Bunk B."/>
            <person name="Jeske O."/>
            <person name="Meyerdierks A."/>
            <person name="Storesund J.E."/>
            <person name="Kallscheuer N."/>
            <person name="Luecker S."/>
            <person name="Lage O.M."/>
            <person name="Pohl T."/>
            <person name="Merkel B.J."/>
            <person name="Hornburger P."/>
            <person name="Mueller R.-W."/>
            <person name="Bruemmer F."/>
            <person name="Labrenz M."/>
            <person name="Spormann A.M."/>
            <person name="Op den Camp H."/>
            <person name="Overmann J."/>
            <person name="Amann R."/>
            <person name="Jetten M.S.M."/>
            <person name="Mascher T."/>
            <person name="Medema M.H."/>
            <person name="Devos D.P."/>
            <person name="Kaster A.-K."/>
            <person name="Ovreas L."/>
            <person name="Rohde M."/>
            <person name="Galperin M.Y."/>
            <person name="Jogler C."/>
        </authorList>
    </citation>
    <scope>NUCLEOTIDE SEQUENCE [LARGE SCALE GENOMIC DNA]</scope>
    <source>
        <strain evidence="2 3">Pan153</strain>
    </source>
</reference>
<evidence type="ECO:0000313" key="2">
    <source>
        <dbReference type="EMBL" id="QDV16922.1"/>
    </source>
</evidence>